<protein>
    <submittedName>
        <fullName evidence="1">Uncharacterized protein</fullName>
    </submittedName>
</protein>
<evidence type="ECO:0000313" key="2">
    <source>
        <dbReference type="Proteomes" id="UP000215914"/>
    </source>
</evidence>
<organism evidence="1 2">
    <name type="scientific">Helianthus annuus</name>
    <name type="common">Common sunflower</name>
    <dbReference type="NCBI Taxonomy" id="4232"/>
    <lineage>
        <taxon>Eukaryota</taxon>
        <taxon>Viridiplantae</taxon>
        <taxon>Streptophyta</taxon>
        <taxon>Embryophyta</taxon>
        <taxon>Tracheophyta</taxon>
        <taxon>Spermatophyta</taxon>
        <taxon>Magnoliopsida</taxon>
        <taxon>eudicotyledons</taxon>
        <taxon>Gunneridae</taxon>
        <taxon>Pentapetalae</taxon>
        <taxon>asterids</taxon>
        <taxon>campanulids</taxon>
        <taxon>Asterales</taxon>
        <taxon>Asteraceae</taxon>
        <taxon>Asteroideae</taxon>
        <taxon>Heliantheae alliance</taxon>
        <taxon>Heliantheae</taxon>
        <taxon>Helianthus</taxon>
    </lineage>
</organism>
<dbReference type="Proteomes" id="UP000215914">
    <property type="component" value="Chromosome 10"/>
</dbReference>
<dbReference type="AlphaFoldDB" id="A0A251TES7"/>
<accession>A0A251TES7</accession>
<gene>
    <name evidence="1" type="ORF">HannXRQ_Chr10g0278841</name>
</gene>
<evidence type="ECO:0000313" key="1">
    <source>
        <dbReference type="EMBL" id="OTG09655.1"/>
    </source>
</evidence>
<dbReference type="InParanoid" id="A0A251TES7"/>
<sequence>MKHLENTQKLFFRCLVFLVFLRLNSKRSQLWILFSIFLKGFDSKKAFLEGFWWVSLAFCEIQETGS</sequence>
<name>A0A251TES7_HELAN</name>
<proteinExistence type="predicted"/>
<reference evidence="2" key="1">
    <citation type="journal article" date="2017" name="Nature">
        <title>The sunflower genome provides insights into oil metabolism, flowering and Asterid evolution.</title>
        <authorList>
            <person name="Badouin H."/>
            <person name="Gouzy J."/>
            <person name="Grassa C.J."/>
            <person name="Murat F."/>
            <person name="Staton S.E."/>
            <person name="Cottret L."/>
            <person name="Lelandais-Briere C."/>
            <person name="Owens G.L."/>
            <person name="Carrere S."/>
            <person name="Mayjonade B."/>
            <person name="Legrand L."/>
            <person name="Gill N."/>
            <person name="Kane N.C."/>
            <person name="Bowers J.E."/>
            <person name="Hubner S."/>
            <person name="Bellec A."/>
            <person name="Berard A."/>
            <person name="Berges H."/>
            <person name="Blanchet N."/>
            <person name="Boniface M.C."/>
            <person name="Brunel D."/>
            <person name="Catrice O."/>
            <person name="Chaidir N."/>
            <person name="Claudel C."/>
            <person name="Donnadieu C."/>
            <person name="Faraut T."/>
            <person name="Fievet G."/>
            <person name="Helmstetter N."/>
            <person name="King M."/>
            <person name="Knapp S.J."/>
            <person name="Lai Z."/>
            <person name="Le Paslier M.C."/>
            <person name="Lippi Y."/>
            <person name="Lorenzon L."/>
            <person name="Mandel J.R."/>
            <person name="Marage G."/>
            <person name="Marchand G."/>
            <person name="Marquand E."/>
            <person name="Bret-Mestries E."/>
            <person name="Morien E."/>
            <person name="Nambeesan S."/>
            <person name="Nguyen T."/>
            <person name="Pegot-Espagnet P."/>
            <person name="Pouilly N."/>
            <person name="Raftis F."/>
            <person name="Sallet E."/>
            <person name="Schiex T."/>
            <person name="Thomas J."/>
            <person name="Vandecasteele C."/>
            <person name="Vares D."/>
            <person name="Vear F."/>
            <person name="Vautrin S."/>
            <person name="Crespi M."/>
            <person name="Mangin B."/>
            <person name="Burke J.M."/>
            <person name="Salse J."/>
            <person name="Munos S."/>
            <person name="Vincourt P."/>
            <person name="Rieseberg L.H."/>
            <person name="Langlade N.B."/>
        </authorList>
    </citation>
    <scope>NUCLEOTIDE SEQUENCE [LARGE SCALE GENOMIC DNA]</scope>
    <source>
        <strain evidence="2">cv. SF193</strain>
    </source>
</reference>
<keyword evidence="2" id="KW-1185">Reference proteome</keyword>
<dbReference type="EMBL" id="CM007899">
    <property type="protein sequence ID" value="OTG09655.1"/>
    <property type="molecule type" value="Genomic_DNA"/>
</dbReference>